<keyword evidence="1" id="KW-0732">Signal</keyword>
<sequence>MDRLKLILALLLFSFAKNNLLAKNNKAYSEKNNAIKENVYISINSNVALTGERLYFSLICVKNNNTYSDLSKIAYVELINDSKEVVKRQKLSLNDGKSQSFFFIPSDFKTGNYKIVGYTNWMLDSNDIELNAINISIINTYQPLQLKEKQFQKVSIDLTNNIIDEKTKLSFLNKKTYSKRELVKLSMDNLIKLNPSSNYSLKVYKKDSLTDFFNQSTGLKNEKIKLIKKTTEKPISEIRGEIITGKITSKQKNIDLKNIDLAVTITNKTSFIKIIQTNHLGHFGFSIENLSENSNLLIQILNDDYDKYDIELNTTDYLDYSSLQFESFNINASLNKSLEKRSISNQIENAYIESKKDSIKSVQEFREFLKLDNIYNLEDYTRFKSLKETLKEIIPHAYYKKIGKKNTIQISDNTKDYDSNSPTLIIIDGIYIQDADELFNYNFDNVKSIGVKRDGYLLGSKIFNGILWIETISGDYEPNNNFVVKKEILRPSPELVYFKPDYSQSSSSRIPDYRLQLLWIPRVKTDDKEIFFYTSDLEGDYEIVMEEITSTGLRKIYTDSFEVK</sequence>
<evidence type="ECO:0000313" key="3">
    <source>
        <dbReference type="Proteomes" id="UP001500141"/>
    </source>
</evidence>
<proteinExistence type="predicted"/>
<evidence type="ECO:0000313" key="2">
    <source>
        <dbReference type="EMBL" id="GAA4765558.1"/>
    </source>
</evidence>
<comment type="caution">
    <text evidence="2">The sequence shown here is derived from an EMBL/GenBank/DDBJ whole genome shotgun (WGS) entry which is preliminary data.</text>
</comment>
<dbReference type="Proteomes" id="UP001500141">
    <property type="component" value="Unassembled WGS sequence"/>
</dbReference>
<dbReference type="RefSeq" id="WP_345291117.1">
    <property type="nucleotide sequence ID" value="NZ_BAABIP010000011.1"/>
</dbReference>
<evidence type="ECO:0000256" key="1">
    <source>
        <dbReference type="SAM" id="SignalP"/>
    </source>
</evidence>
<evidence type="ECO:0008006" key="4">
    <source>
        <dbReference type="Google" id="ProtNLM"/>
    </source>
</evidence>
<feature type="signal peptide" evidence="1">
    <location>
        <begin position="1"/>
        <end position="22"/>
    </location>
</feature>
<accession>A0ABP8ZTK9</accession>
<keyword evidence="3" id="KW-1185">Reference proteome</keyword>
<gene>
    <name evidence="2" type="ORF">GCM10023230_13910</name>
</gene>
<protein>
    <recommendedName>
        <fullName evidence="4">TonB-dependent receptor plug domain-containing protein</fullName>
    </recommendedName>
</protein>
<reference evidence="3" key="1">
    <citation type="journal article" date="2019" name="Int. J. Syst. Evol. Microbiol.">
        <title>The Global Catalogue of Microorganisms (GCM) 10K type strain sequencing project: providing services to taxonomists for standard genome sequencing and annotation.</title>
        <authorList>
            <consortium name="The Broad Institute Genomics Platform"/>
            <consortium name="The Broad Institute Genome Sequencing Center for Infectious Disease"/>
            <person name="Wu L."/>
            <person name="Ma J."/>
        </authorList>
    </citation>
    <scope>NUCLEOTIDE SEQUENCE [LARGE SCALE GENOMIC DNA]</scope>
    <source>
        <strain evidence="3">JCM 18198</strain>
    </source>
</reference>
<name>A0ABP8ZTK9_9FLAO</name>
<dbReference type="EMBL" id="BAABIP010000011">
    <property type="protein sequence ID" value="GAA4765558.1"/>
    <property type="molecule type" value="Genomic_DNA"/>
</dbReference>
<feature type="chain" id="PRO_5046689370" description="TonB-dependent receptor plug domain-containing protein" evidence="1">
    <location>
        <begin position="23"/>
        <end position="564"/>
    </location>
</feature>
<organism evidence="2 3">
    <name type="scientific">Flavobacterium hankyongi</name>
    <dbReference type="NCBI Taxonomy" id="1176532"/>
    <lineage>
        <taxon>Bacteria</taxon>
        <taxon>Pseudomonadati</taxon>
        <taxon>Bacteroidota</taxon>
        <taxon>Flavobacteriia</taxon>
        <taxon>Flavobacteriales</taxon>
        <taxon>Flavobacteriaceae</taxon>
        <taxon>Flavobacterium</taxon>
    </lineage>
</organism>